<proteinExistence type="inferred from homology"/>
<dbReference type="Proteomes" id="UP000013523">
    <property type="component" value="Chromosome"/>
</dbReference>
<dbReference type="PANTHER" id="PTHR11557:SF0">
    <property type="entry name" value="PORPHOBILINOGEN DEAMINASE"/>
    <property type="match status" value="1"/>
</dbReference>
<dbReference type="CDD" id="cd13646">
    <property type="entry name" value="PBP2_EcHMBS_like"/>
    <property type="match status" value="1"/>
</dbReference>
<protein>
    <recommendedName>
        <fullName evidence="7">Porphobilinogen deaminase</fullName>
        <shortName evidence="7">PBG</shortName>
        <ecNumber evidence="7">2.5.1.61</ecNumber>
    </recommendedName>
    <alternativeName>
        <fullName evidence="7">Hydroxymethylbilane synthase</fullName>
        <shortName evidence="7">HMBS</shortName>
    </alternativeName>
    <alternativeName>
        <fullName evidence="7">Pre-uroporphyrinogen synthase</fullName>
    </alternativeName>
</protein>
<evidence type="ECO:0000256" key="5">
    <source>
        <dbReference type="ARBA" id="ARBA00023244"/>
    </source>
</evidence>
<dbReference type="Gene3D" id="3.30.160.40">
    <property type="entry name" value="Porphobilinogen deaminase, C-terminal domain"/>
    <property type="match status" value="1"/>
</dbReference>
<dbReference type="SUPFAM" id="SSF53850">
    <property type="entry name" value="Periplasmic binding protein-like II"/>
    <property type="match status" value="1"/>
</dbReference>
<dbReference type="InterPro" id="IPR022417">
    <property type="entry name" value="Porphobilin_deaminase_N"/>
</dbReference>
<comment type="subunit">
    <text evidence="3 7">Monomer.</text>
</comment>
<dbReference type="FunFam" id="3.40.190.10:FF:000005">
    <property type="entry name" value="Porphobilinogen deaminase"/>
    <property type="match status" value="1"/>
</dbReference>
<evidence type="ECO:0000256" key="6">
    <source>
        <dbReference type="ARBA" id="ARBA00048169"/>
    </source>
</evidence>
<dbReference type="PROSITE" id="PS00533">
    <property type="entry name" value="PORPHOBILINOGEN_DEAM"/>
    <property type="match status" value="1"/>
</dbReference>
<dbReference type="PRINTS" id="PR00151">
    <property type="entry name" value="PORPHBDMNASE"/>
</dbReference>
<evidence type="ECO:0000256" key="4">
    <source>
        <dbReference type="ARBA" id="ARBA00022679"/>
    </source>
</evidence>
<dbReference type="EC" id="2.5.1.61" evidence="7"/>
<evidence type="ECO:0000256" key="7">
    <source>
        <dbReference type="HAMAP-Rule" id="MF_00260"/>
    </source>
</evidence>
<organism evidence="10 11">
    <name type="scientific">Clostridium pasteurianum BC1</name>
    <dbReference type="NCBI Taxonomy" id="86416"/>
    <lineage>
        <taxon>Bacteria</taxon>
        <taxon>Bacillati</taxon>
        <taxon>Bacillota</taxon>
        <taxon>Clostridia</taxon>
        <taxon>Eubacteriales</taxon>
        <taxon>Clostridiaceae</taxon>
        <taxon>Clostridium</taxon>
    </lineage>
</organism>
<dbReference type="GO" id="GO:0006782">
    <property type="term" value="P:protoporphyrinogen IX biosynthetic process"/>
    <property type="evidence" value="ECO:0007669"/>
    <property type="project" value="UniProtKB-UniRule"/>
</dbReference>
<dbReference type="HAMAP" id="MF_00260">
    <property type="entry name" value="Porphobil_deam"/>
    <property type="match status" value="1"/>
</dbReference>
<name>R4KHH5_CLOPA</name>
<evidence type="ECO:0000256" key="3">
    <source>
        <dbReference type="ARBA" id="ARBA00011245"/>
    </source>
</evidence>
<comment type="cofactor">
    <cofactor evidence="7">
        <name>dipyrromethane</name>
        <dbReference type="ChEBI" id="CHEBI:60342"/>
    </cofactor>
    <text evidence="7">Binds 1 dipyrromethane group covalently.</text>
</comment>
<dbReference type="RefSeq" id="WP_015617329.1">
    <property type="nucleotide sequence ID" value="NC_021182.1"/>
</dbReference>
<keyword evidence="5 7" id="KW-0627">Porphyrin biosynthesis</keyword>
<gene>
    <name evidence="7" type="primary">hemC</name>
    <name evidence="10" type="ORF">Clopa_4338</name>
</gene>
<evidence type="ECO:0000259" key="9">
    <source>
        <dbReference type="Pfam" id="PF03900"/>
    </source>
</evidence>
<reference evidence="10 11" key="1">
    <citation type="submission" date="2012-01" db="EMBL/GenBank/DDBJ databases">
        <title>Complete sequence of chromosome of Clostridium pasteurianum BC1.</title>
        <authorList>
            <consortium name="US DOE Joint Genome Institute"/>
            <person name="Lucas S."/>
            <person name="Han J."/>
            <person name="Lapidus A."/>
            <person name="Cheng J.-F."/>
            <person name="Goodwin L."/>
            <person name="Pitluck S."/>
            <person name="Peters L."/>
            <person name="Mikhailova N."/>
            <person name="Teshima H."/>
            <person name="Detter J.C."/>
            <person name="Han C."/>
            <person name="Tapia R."/>
            <person name="Land M."/>
            <person name="Hauser L."/>
            <person name="Kyrpides N."/>
            <person name="Ivanova N."/>
            <person name="Pagani I."/>
            <person name="Dunn J."/>
            <person name="Taghavi S."/>
            <person name="Francis A."/>
            <person name="van der Lelie D."/>
            <person name="Woyke T."/>
        </authorList>
    </citation>
    <scope>NUCLEOTIDE SEQUENCE [LARGE SCALE GENOMIC DNA]</scope>
    <source>
        <strain evidence="10 11">BC1</strain>
    </source>
</reference>
<dbReference type="KEGG" id="cpas:Clopa_4338"/>
<feature type="domain" description="Porphobilinogen deaminase N-terminal" evidence="8">
    <location>
        <begin position="5"/>
        <end position="212"/>
    </location>
</feature>
<dbReference type="eggNOG" id="COG0181">
    <property type="taxonomic scope" value="Bacteria"/>
</dbReference>
<dbReference type="InterPro" id="IPR036803">
    <property type="entry name" value="Porphobilinogen_deaminase_C_sf"/>
</dbReference>
<dbReference type="Gene3D" id="3.40.190.10">
    <property type="entry name" value="Periplasmic binding protein-like II"/>
    <property type="match status" value="2"/>
</dbReference>
<comment type="function">
    <text evidence="1 7">Tetrapolymerization of the monopyrrole PBG into the hydroxymethylbilane pre-uroporphyrinogen in several discrete steps.</text>
</comment>
<evidence type="ECO:0000259" key="8">
    <source>
        <dbReference type="Pfam" id="PF01379"/>
    </source>
</evidence>
<dbReference type="GO" id="GO:0004418">
    <property type="term" value="F:hydroxymethylbilane synthase activity"/>
    <property type="evidence" value="ECO:0007669"/>
    <property type="project" value="UniProtKB-UniRule"/>
</dbReference>
<evidence type="ECO:0000313" key="11">
    <source>
        <dbReference type="Proteomes" id="UP000013523"/>
    </source>
</evidence>
<dbReference type="PATRIC" id="fig|86416.3.peg.4350"/>
<dbReference type="HOGENOM" id="CLU_019704_0_2_9"/>
<dbReference type="Pfam" id="PF03900">
    <property type="entry name" value="Porphobil_deamC"/>
    <property type="match status" value="1"/>
</dbReference>
<feature type="modified residue" description="S-(dipyrrolylmethanemethyl)cysteine" evidence="7">
    <location>
        <position position="241"/>
    </location>
</feature>
<dbReference type="NCBIfam" id="TIGR00212">
    <property type="entry name" value="hemC"/>
    <property type="match status" value="1"/>
</dbReference>
<dbReference type="GO" id="GO:0005737">
    <property type="term" value="C:cytoplasm"/>
    <property type="evidence" value="ECO:0007669"/>
    <property type="project" value="UniProtKB-UniRule"/>
</dbReference>
<feature type="domain" description="Porphobilinogen deaminase C-terminal" evidence="9">
    <location>
        <begin position="225"/>
        <end position="294"/>
    </location>
</feature>
<dbReference type="PANTHER" id="PTHR11557">
    <property type="entry name" value="PORPHOBILINOGEN DEAMINASE"/>
    <property type="match status" value="1"/>
</dbReference>
<evidence type="ECO:0000256" key="1">
    <source>
        <dbReference type="ARBA" id="ARBA00002869"/>
    </source>
</evidence>
<dbReference type="InterPro" id="IPR022418">
    <property type="entry name" value="Porphobilinogen_deaminase_C"/>
</dbReference>
<dbReference type="EMBL" id="CP003261">
    <property type="protein sequence ID" value="AGK99055.1"/>
    <property type="molecule type" value="Genomic_DNA"/>
</dbReference>
<dbReference type="InterPro" id="IPR000860">
    <property type="entry name" value="HemC"/>
</dbReference>
<evidence type="ECO:0000256" key="2">
    <source>
        <dbReference type="ARBA" id="ARBA00005638"/>
    </source>
</evidence>
<dbReference type="Pfam" id="PF01379">
    <property type="entry name" value="Porphobil_deam"/>
    <property type="match status" value="1"/>
</dbReference>
<dbReference type="SUPFAM" id="SSF54782">
    <property type="entry name" value="Porphobilinogen deaminase (hydroxymethylbilane synthase), C-terminal domain"/>
    <property type="match status" value="1"/>
</dbReference>
<comment type="miscellaneous">
    <text evidence="7">The porphobilinogen subunits are added to the dipyrromethane group.</text>
</comment>
<dbReference type="STRING" id="86416.Clopa_4338"/>
<dbReference type="PIRSF" id="PIRSF001438">
    <property type="entry name" value="4pyrrol_synth_OHMeBilane_synth"/>
    <property type="match status" value="1"/>
</dbReference>
<dbReference type="InterPro" id="IPR022419">
    <property type="entry name" value="Porphobilin_deaminase_cofac_BS"/>
</dbReference>
<evidence type="ECO:0000313" key="10">
    <source>
        <dbReference type="EMBL" id="AGK99055.1"/>
    </source>
</evidence>
<dbReference type="OrthoDB" id="9810298at2"/>
<keyword evidence="11" id="KW-1185">Reference proteome</keyword>
<keyword evidence="4 7" id="KW-0808">Transferase</keyword>
<comment type="catalytic activity">
    <reaction evidence="6 7">
        <text>4 porphobilinogen + H2O = hydroxymethylbilane + 4 NH4(+)</text>
        <dbReference type="Rhea" id="RHEA:13185"/>
        <dbReference type="ChEBI" id="CHEBI:15377"/>
        <dbReference type="ChEBI" id="CHEBI:28938"/>
        <dbReference type="ChEBI" id="CHEBI:57845"/>
        <dbReference type="ChEBI" id="CHEBI:58126"/>
        <dbReference type="EC" id="2.5.1.61"/>
    </reaction>
</comment>
<dbReference type="AlphaFoldDB" id="R4KHH5"/>
<accession>R4KHH5</accession>
<sequence length="300" mass="33541">MKSKIIIGTRGSKLAVTQTNMVIENLKKHYPNLIIEVRQIKTTGDKILDKSLSKIGGKGLFIAEIENALKNHEIDLAVHSMKDVQNVVIEDFEILSVLKREDPRDVLVAKKKISLLDLPEGAVIGTSSLRRMVQLRRLRPDFQFKLLRGNIDTRINKMLNGEADGIILAAAGLKRMGWENRISEYVDIHKCIPSVGQGALCVEFRSGDREVKDIVSALVREIEFKCLLSERSFLREMNGGCSIAIGAHSTEINGKIELEGFVCDDDNAAIFKSKVVGNIDEYENIGIELAKKLMKLKEEK</sequence>
<comment type="similarity">
    <text evidence="2 7">Belongs to the HMBS family.</text>
</comment>